<gene>
    <name evidence="2" type="ordered locus">Os08g0300901</name>
    <name evidence="2" type="ORF">OSNPB_080300901</name>
</gene>
<dbReference type="EMBL" id="AP014964">
    <property type="protein sequence ID" value="BAT04812.1"/>
    <property type="molecule type" value="Genomic_DNA"/>
</dbReference>
<dbReference type="InParanoid" id="A0A0P0XEA8"/>
<feature type="signal peptide" evidence="1">
    <location>
        <begin position="1"/>
        <end position="16"/>
    </location>
</feature>
<feature type="non-terminal residue" evidence="2">
    <location>
        <position position="1"/>
    </location>
</feature>
<keyword evidence="1" id="KW-0732">Signal</keyword>
<dbReference type="PaxDb" id="39947-A0A0P0XEA8"/>
<protein>
    <submittedName>
        <fullName evidence="2">Os08g0300901 protein</fullName>
    </submittedName>
</protein>
<sequence>PFLFLALFSPWRTSAALPGRIAAASSSPPLPSFLSFPVQTLTIPRLSNSRCCRGDGRCQALRNSGGPVLSP</sequence>
<name>A0A0P0XEA8_ORYSJ</name>
<feature type="chain" id="PRO_5006057057" evidence="1">
    <location>
        <begin position="17"/>
        <end position="71"/>
    </location>
</feature>
<proteinExistence type="predicted"/>
<evidence type="ECO:0000313" key="2">
    <source>
        <dbReference type="EMBL" id="BAT04812.1"/>
    </source>
</evidence>
<evidence type="ECO:0000313" key="3">
    <source>
        <dbReference type="Proteomes" id="UP000059680"/>
    </source>
</evidence>
<accession>A0A0P0XEA8</accession>
<dbReference type="AlphaFoldDB" id="A0A0P0XEA8"/>
<reference evidence="3" key="1">
    <citation type="journal article" date="2005" name="Nature">
        <title>The map-based sequence of the rice genome.</title>
        <authorList>
            <consortium name="International rice genome sequencing project (IRGSP)"/>
            <person name="Matsumoto T."/>
            <person name="Wu J."/>
            <person name="Kanamori H."/>
            <person name="Katayose Y."/>
            <person name="Fujisawa M."/>
            <person name="Namiki N."/>
            <person name="Mizuno H."/>
            <person name="Yamamoto K."/>
            <person name="Antonio B.A."/>
            <person name="Baba T."/>
            <person name="Sakata K."/>
            <person name="Nagamura Y."/>
            <person name="Aoki H."/>
            <person name="Arikawa K."/>
            <person name="Arita K."/>
            <person name="Bito T."/>
            <person name="Chiden Y."/>
            <person name="Fujitsuka N."/>
            <person name="Fukunaka R."/>
            <person name="Hamada M."/>
            <person name="Harada C."/>
            <person name="Hayashi A."/>
            <person name="Hijishita S."/>
            <person name="Honda M."/>
            <person name="Hosokawa S."/>
            <person name="Ichikawa Y."/>
            <person name="Idonuma A."/>
            <person name="Iijima M."/>
            <person name="Ikeda M."/>
            <person name="Ikeno M."/>
            <person name="Ito K."/>
            <person name="Ito S."/>
            <person name="Ito T."/>
            <person name="Ito Y."/>
            <person name="Ito Y."/>
            <person name="Iwabuchi A."/>
            <person name="Kamiya K."/>
            <person name="Karasawa W."/>
            <person name="Kurita K."/>
            <person name="Katagiri S."/>
            <person name="Kikuta A."/>
            <person name="Kobayashi H."/>
            <person name="Kobayashi N."/>
            <person name="Machita K."/>
            <person name="Maehara T."/>
            <person name="Masukawa M."/>
            <person name="Mizubayashi T."/>
            <person name="Mukai Y."/>
            <person name="Nagasaki H."/>
            <person name="Nagata Y."/>
            <person name="Naito S."/>
            <person name="Nakashima M."/>
            <person name="Nakama Y."/>
            <person name="Nakamichi Y."/>
            <person name="Nakamura M."/>
            <person name="Meguro A."/>
            <person name="Negishi M."/>
            <person name="Ohta I."/>
            <person name="Ohta T."/>
            <person name="Okamoto M."/>
            <person name="Ono N."/>
            <person name="Saji S."/>
            <person name="Sakaguchi M."/>
            <person name="Sakai K."/>
            <person name="Shibata M."/>
            <person name="Shimokawa T."/>
            <person name="Song J."/>
            <person name="Takazaki Y."/>
            <person name="Terasawa K."/>
            <person name="Tsugane M."/>
            <person name="Tsuji K."/>
            <person name="Ueda S."/>
            <person name="Waki K."/>
            <person name="Yamagata H."/>
            <person name="Yamamoto M."/>
            <person name="Yamamoto S."/>
            <person name="Yamane H."/>
            <person name="Yoshiki S."/>
            <person name="Yoshihara R."/>
            <person name="Yukawa K."/>
            <person name="Zhong H."/>
            <person name="Yano M."/>
            <person name="Yuan Q."/>
            <person name="Ouyang S."/>
            <person name="Liu J."/>
            <person name="Jones K.M."/>
            <person name="Gansberger K."/>
            <person name="Moffat K."/>
            <person name="Hill J."/>
            <person name="Bera J."/>
            <person name="Fadrosh D."/>
            <person name="Jin S."/>
            <person name="Johri S."/>
            <person name="Kim M."/>
            <person name="Overton L."/>
            <person name="Reardon M."/>
            <person name="Tsitrin T."/>
            <person name="Vuong H."/>
            <person name="Weaver B."/>
            <person name="Ciecko A."/>
            <person name="Tallon L."/>
            <person name="Jackson J."/>
            <person name="Pai G."/>
            <person name="Aken S.V."/>
            <person name="Utterback T."/>
            <person name="Reidmuller S."/>
            <person name="Feldblyum T."/>
            <person name="Hsiao J."/>
            <person name="Zismann V."/>
            <person name="Iobst S."/>
            <person name="de Vazeille A.R."/>
            <person name="Buell C.R."/>
            <person name="Ying K."/>
            <person name="Li Y."/>
            <person name="Lu T."/>
            <person name="Huang Y."/>
            <person name="Zhao Q."/>
            <person name="Feng Q."/>
            <person name="Zhang L."/>
            <person name="Zhu J."/>
            <person name="Weng Q."/>
            <person name="Mu J."/>
            <person name="Lu Y."/>
            <person name="Fan D."/>
            <person name="Liu Y."/>
            <person name="Guan J."/>
            <person name="Zhang Y."/>
            <person name="Yu S."/>
            <person name="Liu X."/>
            <person name="Zhang Y."/>
            <person name="Hong G."/>
            <person name="Han B."/>
            <person name="Choisne N."/>
            <person name="Demange N."/>
            <person name="Orjeda G."/>
            <person name="Samain S."/>
            <person name="Cattolico L."/>
            <person name="Pelletier E."/>
            <person name="Couloux A."/>
            <person name="Segurens B."/>
            <person name="Wincker P."/>
            <person name="D'Hont A."/>
            <person name="Scarpelli C."/>
            <person name="Weissenbach J."/>
            <person name="Salanoubat M."/>
            <person name="Quetier F."/>
            <person name="Yu Y."/>
            <person name="Kim H.R."/>
            <person name="Rambo T."/>
            <person name="Currie J."/>
            <person name="Collura K."/>
            <person name="Luo M."/>
            <person name="Yang T."/>
            <person name="Ammiraju J.S.S."/>
            <person name="Engler F."/>
            <person name="Soderlund C."/>
            <person name="Wing R.A."/>
            <person name="Palmer L.E."/>
            <person name="de la Bastide M."/>
            <person name="Spiegel L."/>
            <person name="Nascimento L."/>
            <person name="Zutavern T."/>
            <person name="O'Shaughnessy A."/>
            <person name="Dike S."/>
            <person name="Dedhia N."/>
            <person name="Preston R."/>
            <person name="Balija V."/>
            <person name="McCombie W.R."/>
            <person name="Chow T."/>
            <person name="Chen H."/>
            <person name="Chung M."/>
            <person name="Chen C."/>
            <person name="Shaw J."/>
            <person name="Wu H."/>
            <person name="Hsiao K."/>
            <person name="Chao Y."/>
            <person name="Chu M."/>
            <person name="Cheng C."/>
            <person name="Hour A."/>
            <person name="Lee P."/>
            <person name="Lin S."/>
            <person name="Lin Y."/>
            <person name="Liou J."/>
            <person name="Liu S."/>
            <person name="Hsing Y."/>
            <person name="Raghuvanshi S."/>
            <person name="Mohanty A."/>
            <person name="Bharti A.K."/>
            <person name="Gaur A."/>
            <person name="Gupta V."/>
            <person name="Kumar D."/>
            <person name="Ravi V."/>
            <person name="Vij S."/>
            <person name="Kapur A."/>
            <person name="Khurana P."/>
            <person name="Khurana P."/>
            <person name="Khurana J.P."/>
            <person name="Tyagi A.K."/>
            <person name="Gaikwad K."/>
            <person name="Singh A."/>
            <person name="Dalal V."/>
            <person name="Srivastava S."/>
            <person name="Dixit A."/>
            <person name="Pal A.K."/>
            <person name="Ghazi I.A."/>
            <person name="Yadav M."/>
            <person name="Pandit A."/>
            <person name="Bhargava A."/>
            <person name="Sureshbabu K."/>
            <person name="Batra K."/>
            <person name="Sharma T.R."/>
            <person name="Mohapatra T."/>
            <person name="Singh N.K."/>
            <person name="Messing J."/>
            <person name="Nelson A.B."/>
            <person name="Fuks G."/>
            <person name="Kavchok S."/>
            <person name="Keizer G."/>
            <person name="Linton E."/>
            <person name="Llaca V."/>
            <person name="Song R."/>
            <person name="Tanyolac B."/>
            <person name="Young S."/>
            <person name="Ho-Il K."/>
            <person name="Hahn J.H."/>
            <person name="Sangsakoo G."/>
            <person name="Vanavichit A."/>
            <person name="de Mattos Luiz.A.T."/>
            <person name="Zimmer P.D."/>
            <person name="Malone G."/>
            <person name="Dellagostin O."/>
            <person name="de Oliveira A.C."/>
            <person name="Bevan M."/>
            <person name="Bancroft I."/>
            <person name="Minx P."/>
            <person name="Cordum H."/>
            <person name="Wilson R."/>
            <person name="Cheng Z."/>
            <person name="Jin W."/>
            <person name="Jiang J."/>
            <person name="Leong S.A."/>
            <person name="Iwama H."/>
            <person name="Gojobori T."/>
            <person name="Itoh T."/>
            <person name="Niimura Y."/>
            <person name="Fujii Y."/>
            <person name="Habara T."/>
            <person name="Sakai H."/>
            <person name="Sato Y."/>
            <person name="Wilson G."/>
            <person name="Kumar K."/>
            <person name="McCouch S."/>
            <person name="Juretic N."/>
            <person name="Hoen D."/>
            <person name="Wright S."/>
            <person name="Bruskiewich R."/>
            <person name="Bureau T."/>
            <person name="Miyao A."/>
            <person name="Hirochika H."/>
            <person name="Nishikawa T."/>
            <person name="Kadowaki K."/>
            <person name="Sugiura M."/>
            <person name="Burr B."/>
            <person name="Sasaki T."/>
        </authorList>
    </citation>
    <scope>NUCLEOTIDE SEQUENCE [LARGE SCALE GENOMIC DNA]</scope>
    <source>
        <strain evidence="3">cv. Nipponbare</strain>
    </source>
</reference>
<dbReference type="Gramene" id="Os08t0300901-01">
    <property type="protein sequence ID" value="Os08t0300901-01"/>
    <property type="gene ID" value="Os08g0300901"/>
</dbReference>
<organism evidence="2 3">
    <name type="scientific">Oryza sativa subsp. japonica</name>
    <name type="common">Rice</name>
    <dbReference type="NCBI Taxonomy" id="39947"/>
    <lineage>
        <taxon>Eukaryota</taxon>
        <taxon>Viridiplantae</taxon>
        <taxon>Streptophyta</taxon>
        <taxon>Embryophyta</taxon>
        <taxon>Tracheophyta</taxon>
        <taxon>Spermatophyta</taxon>
        <taxon>Magnoliopsida</taxon>
        <taxon>Liliopsida</taxon>
        <taxon>Poales</taxon>
        <taxon>Poaceae</taxon>
        <taxon>BOP clade</taxon>
        <taxon>Oryzoideae</taxon>
        <taxon>Oryzeae</taxon>
        <taxon>Oryzinae</taxon>
        <taxon>Oryza</taxon>
        <taxon>Oryza sativa</taxon>
    </lineage>
</organism>
<reference evidence="2 3" key="3">
    <citation type="journal article" date="2013" name="Rice">
        <title>Improvement of the Oryza sativa Nipponbare reference genome using next generation sequence and optical map data.</title>
        <authorList>
            <person name="Kawahara Y."/>
            <person name="de la Bastide M."/>
            <person name="Hamilton J.P."/>
            <person name="Kanamori H."/>
            <person name="McCombie W.R."/>
            <person name="Ouyang S."/>
            <person name="Schwartz D.C."/>
            <person name="Tanaka T."/>
            <person name="Wu J."/>
            <person name="Zhou S."/>
            <person name="Childs K.L."/>
            <person name="Davidson R.M."/>
            <person name="Lin H."/>
            <person name="Quesada-Ocampo L."/>
            <person name="Vaillancourt B."/>
            <person name="Sakai H."/>
            <person name="Lee S.S."/>
            <person name="Kim J."/>
            <person name="Numa H."/>
            <person name="Itoh T."/>
            <person name="Buell C.R."/>
            <person name="Matsumoto T."/>
        </authorList>
    </citation>
    <scope>NUCLEOTIDE SEQUENCE [LARGE SCALE GENOMIC DNA]</scope>
    <source>
        <strain evidence="3">cv. Nipponbare</strain>
    </source>
</reference>
<evidence type="ECO:0000256" key="1">
    <source>
        <dbReference type="SAM" id="SignalP"/>
    </source>
</evidence>
<reference evidence="2 3" key="2">
    <citation type="journal article" date="2013" name="Plant Cell Physiol.">
        <title>Rice Annotation Project Database (RAP-DB): an integrative and interactive database for rice genomics.</title>
        <authorList>
            <person name="Sakai H."/>
            <person name="Lee S.S."/>
            <person name="Tanaka T."/>
            <person name="Numa H."/>
            <person name="Kim J."/>
            <person name="Kawahara Y."/>
            <person name="Wakimoto H."/>
            <person name="Yang C.C."/>
            <person name="Iwamoto M."/>
            <person name="Abe T."/>
            <person name="Yamada Y."/>
            <person name="Muto A."/>
            <person name="Inokuchi H."/>
            <person name="Ikemura T."/>
            <person name="Matsumoto T."/>
            <person name="Sasaki T."/>
            <person name="Itoh T."/>
        </authorList>
    </citation>
    <scope>NUCLEOTIDE SEQUENCE [LARGE SCALE GENOMIC DNA]</scope>
    <source>
        <strain evidence="3">cv. Nipponbare</strain>
    </source>
</reference>
<keyword evidence="3" id="KW-1185">Reference proteome</keyword>
<dbReference type="Proteomes" id="UP000059680">
    <property type="component" value="Chromosome 8"/>
</dbReference>